<name>A0ABZ2KFS3_9BACT</name>
<dbReference type="InterPro" id="IPR013113">
    <property type="entry name" value="SIP_FAD-bd"/>
</dbReference>
<dbReference type="EMBL" id="CP089982">
    <property type="protein sequence ID" value="WXA96400.1"/>
    <property type="molecule type" value="Genomic_DNA"/>
</dbReference>
<feature type="domain" description="FAD-binding FR-type" evidence="1">
    <location>
        <begin position="15"/>
        <end position="114"/>
    </location>
</feature>
<dbReference type="Proteomes" id="UP001379533">
    <property type="component" value="Chromosome"/>
</dbReference>
<dbReference type="PANTHER" id="PTHR30157">
    <property type="entry name" value="FERRIC REDUCTASE, NADPH-DEPENDENT"/>
    <property type="match status" value="1"/>
</dbReference>
<dbReference type="RefSeq" id="WP_394847016.1">
    <property type="nucleotide sequence ID" value="NZ_CP089982.1"/>
</dbReference>
<gene>
    <name evidence="2" type="ORF">LZC95_06055</name>
</gene>
<evidence type="ECO:0000313" key="2">
    <source>
        <dbReference type="EMBL" id="WXA96400.1"/>
    </source>
</evidence>
<dbReference type="PANTHER" id="PTHR30157:SF0">
    <property type="entry name" value="NADPH-DEPENDENT FERRIC-CHELATE REDUCTASE"/>
    <property type="match status" value="1"/>
</dbReference>
<dbReference type="CDD" id="cd06193">
    <property type="entry name" value="siderophore_interacting"/>
    <property type="match status" value="1"/>
</dbReference>
<accession>A0ABZ2KFS3</accession>
<keyword evidence="3" id="KW-1185">Reference proteome</keyword>
<protein>
    <submittedName>
        <fullName evidence="2">Siderophore-interacting protein</fullName>
    </submittedName>
</protein>
<organism evidence="2 3">
    <name type="scientific">Pendulispora brunnea</name>
    <dbReference type="NCBI Taxonomy" id="2905690"/>
    <lineage>
        <taxon>Bacteria</taxon>
        <taxon>Pseudomonadati</taxon>
        <taxon>Myxococcota</taxon>
        <taxon>Myxococcia</taxon>
        <taxon>Myxococcales</taxon>
        <taxon>Sorangiineae</taxon>
        <taxon>Pendulisporaceae</taxon>
        <taxon>Pendulispora</taxon>
    </lineage>
</organism>
<dbReference type="InterPro" id="IPR017938">
    <property type="entry name" value="Riboflavin_synthase-like_b-brl"/>
</dbReference>
<evidence type="ECO:0000313" key="3">
    <source>
        <dbReference type="Proteomes" id="UP001379533"/>
    </source>
</evidence>
<reference evidence="2 3" key="1">
    <citation type="submission" date="2021-12" db="EMBL/GenBank/DDBJ databases">
        <title>Discovery of the Pendulisporaceae a myxobacterial family with distinct sporulation behavior and unique specialized metabolism.</title>
        <authorList>
            <person name="Garcia R."/>
            <person name="Popoff A."/>
            <person name="Bader C.D."/>
            <person name="Loehr J."/>
            <person name="Walesch S."/>
            <person name="Walt C."/>
            <person name="Boldt J."/>
            <person name="Bunk B."/>
            <person name="Haeckl F.J.F.P.J."/>
            <person name="Gunesch A.P."/>
            <person name="Birkelbach J."/>
            <person name="Nuebel U."/>
            <person name="Pietschmann T."/>
            <person name="Bach T."/>
            <person name="Mueller R."/>
        </authorList>
    </citation>
    <scope>NUCLEOTIDE SEQUENCE [LARGE SCALE GENOMIC DNA]</scope>
    <source>
        <strain evidence="2 3">MSr12523</strain>
    </source>
</reference>
<evidence type="ECO:0000259" key="1">
    <source>
        <dbReference type="PROSITE" id="PS51384"/>
    </source>
</evidence>
<dbReference type="InterPro" id="IPR039374">
    <property type="entry name" value="SIP_fam"/>
</dbReference>
<sequence>MASGQGLLGKMLGRLLFRHATATAVHEVSAHFRRVELRGEALRNAGWAAGDKVQVFLPDIGMRTYTPLSWHEARGTTELLLYAHGDGPGSRWTQSLREGDACQFFGPRRSLSLREDEPIFLVGDETAFGVAHAFKSSMRAGGMRAAFEVTSRPESEGVLHQIGLADAECFERAPEDLHLDGVCGSIRRAVTARPDTRLVLTGRAQSIQWIRARLKRDGLRAPSTVKPYWSVGKRGLD</sequence>
<proteinExistence type="predicted"/>
<dbReference type="Gene3D" id="2.40.30.10">
    <property type="entry name" value="Translation factors"/>
    <property type="match status" value="1"/>
</dbReference>
<dbReference type="InterPro" id="IPR017927">
    <property type="entry name" value="FAD-bd_FR_type"/>
</dbReference>
<dbReference type="SUPFAM" id="SSF63380">
    <property type="entry name" value="Riboflavin synthase domain-like"/>
    <property type="match status" value="1"/>
</dbReference>
<dbReference type="Pfam" id="PF08021">
    <property type="entry name" value="FAD_binding_9"/>
    <property type="match status" value="1"/>
</dbReference>
<dbReference type="PROSITE" id="PS51384">
    <property type="entry name" value="FAD_FR"/>
    <property type="match status" value="1"/>
</dbReference>